<reference evidence="4" key="1">
    <citation type="submission" date="2021-06" db="EMBL/GenBank/DDBJ databases">
        <authorList>
            <person name="Kallberg Y."/>
            <person name="Tangrot J."/>
            <person name="Rosling A."/>
        </authorList>
    </citation>
    <scope>NUCLEOTIDE SEQUENCE</scope>
    <source>
        <strain evidence="4">BR232B</strain>
    </source>
</reference>
<keyword evidence="5" id="KW-1185">Reference proteome</keyword>
<dbReference type="OrthoDB" id="6247875at2759"/>
<dbReference type="InterPro" id="IPR036910">
    <property type="entry name" value="HMG_box_dom_sf"/>
</dbReference>
<keyword evidence="1" id="KW-0539">Nucleus</keyword>
<sequence>MSIFRSIKPAPQNYTRPSSSVISPKLSIFDFIDTLTPRERSLVFNPPYDLKISLEDLLCSTRQQQNSRTKKNPPRAPNAWILFRKSFANEYRAQNPDKPWTMQKISTLARDNWNIQSNTVKEYFATLAKLALQRHRATYPNYLYQPRKTKQDEKNQTWLFREVNRDAFVKNKNDKAEADSENGDVVNESCSRGKDTPPIIKDGKIKQLQNALFVKDERRRFIRRIKEEDTDKASPVIFLLFYIKKRKEKNPPA</sequence>
<dbReference type="PROSITE" id="PS50118">
    <property type="entry name" value="HMG_BOX_2"/>
    <property type="match status" value="1"/>
</dbReference>
<dbReference type="Gene3D" id="1.10.30.10">
    <property type="entry name" value="High mobility group box domain"/>
    <property type="match status" value="1"/>
</dbReference>
<accession>A0A9N8ZNA8</accession>
<feature type="domain" description="HMG box" evidence="3">
    <location>
        <begin position="73"/>
        <end position="143"/>
    </location>
</feature>
<feature type="DNA-binding region" description="HMG box" evidence="1">
    <location>
        <begin position="73"/>
        <end position="143"/>
    </location>
</feature>
<dbReference type="SUPFAM" id="SSF47095">
    <property type="entry name" value="HMG-box"/>
    <property type="match status" value="1"/>
</dbReference>
<dbReference type="EMBL" id="CAJVPI010000210">
    <property type="protein sequence ID" value="CAG8501309.1"/>
    <property type="molecule type" value="Genomic_DNA"/>
</dbReference>
<evidence type="ECO:0000259" key="3">
    <source>
        <dbReference type="PROSITE" id="PS50118"/>
    </source>
</evidence>
<dbReference type="InterPro" id="IPR009071">
    <property type="entry name" value="HMG_box_dom"/>
</dbReference>
<protein>
    <submittedName>
        <fullName evidence="4">3149_t:CDS:1</fullName>
    </submittedName>
</protein>
<dbReference type="Proteomes" id="UP000789739">
    <property type="component" value="Unassembled WGS sequence"/>
</dbReference>
<comment type="caution">
    <text evidence="4">The sequence shown here is derived from an EMBL/GenBank/DDBJ whole genome shotgun (WGS) entry which is preliminary data.</text>
</comment>
<evidence type="ECO:0000256" key="2">
    <source>
        <dbReference type="SAM" id="MobiDB-lite"/>
    </source>
</evidence>
<feature type="region of interest" description="Disordered" evidence="2">
    <location>
        <begin position="174"/>
        <end position="197"/>
    </location>
</feature>
<evidence type="ECO:0000313" key="4">
    <source>
        <dbReference type="EMBL" id="CAG8501309.1"/>
    </source>
</evidence>
<dbReference type="CDD" id="cd01389">
    <property type="entry name" value="HMG-box_ROX1-like"/>
    <property type="match status" value="1"/>
</dbReference>
<proteinExistence type="predicted"/>
<dbReference type="GO" id="GO:0005634">
    <property type="term" value="C:nucleus"/>
    <property type="evidence" value="ECO:0007669"/>
    <property type="project" value="UniProtKB-UniRule"/>
</dbReference>
<dbReference type="AlphaFoldDB" id="A0A9N8ZNA8"/>
<keyword evidence="1" id="KW-0238">DNA-binding</keyword>
<evidence type="ECO:0000313" key="5">
    <source>
        <dbReference type="Proteomes" id="UP000789739"/>
    </source>
</evidence>
<dbReference type="Pfam" id="PF00505">
    <property type="entry name" value="HMG_box"/>
    <property type="match status" value="1"/>
</dbReference>
<name>A0A9N8ZNA8_9GLOM</name>
<dbReference type="GO" id="GO:0003677">
    <property type="term" value="F:DNA binding"/>
    <property type="evidence" value="ECO:0007669"/>
    <property type="project" value="UniProtKB-UniRule"/>
</dbReference>
<organism evidence="4 5">
    <name type="scientific">Paraglomus brasilianum</name>
    <dbReference type="NCBI Taxonomy" id="144538"/>
    <lineage>
        <taxon>Eukaryota</taxon>
        <taxon>Fungi</taxon>
        <taxon>Fungi incertae sedis</taxon>
        <taxon>Mucoromycota</taxon>
        <taxon>Glomeromycotina</taxon>
        <taxon>Glomeromycetes</taxon>
        <taxon>Paraglomerales</taxon>
        <taxon>Paraglomeraceae</taxon>
        <taxon>Paraglomus</taxon>
    </lineage>
</organism>
<gene>
    <name evidence="4" type="ORF">PBRASI_LOCUS2621</name>
</gene>
<dbReference type="SMART" id="SM00398">
    <property type="entry name" value="HMG"/>
    <property type="match status" value="1"/>
</dbReference>
<evidence type="ECO:0000256" key="1">
    <source>
        <dbReference type="PROSITE-ProRule" id="PRU00267"/>
    </source>
</evidence>